<gene>
    <name evidence="1" type="ORF">NVP1202O_01</name>
</gene>
<reference evidence="1 2" key="1">
    <citation type="submission" date="2017-11" db="EMBL/GenBank/DDBJ databases">
        <title>A major lineage of nontailed dsDNA viruses as unrecognized killers of marine bacteria.</title>
        <authorList>
            <person name="Kauffman K.M."/>
            <person name="Hussain F.A."/>
            <person name="Yang J."/>
            <person name="Arevalo P."/>
            <person name="Brown J.M."/>
            <person name="Chang W.K."/>
            <person name="VanInsberghe D."/>
            <person name="Elsherbini J."/>
            <person name="Cutler M.B."/>
            <person name="Kelly L."/>
            <person name="Polz M.F."/>
        </authorList>
    </citation>
    <scope>NUCLEOTIDE SEQUENCE [LARGE SCALE GENOMIC DNA]</scope>
</reference>
<proteinExistence type="predicted"/>
<dbReference type="EMBL" id="MG592573">
    <property type="protein sequence ID" value="AUR95179.1"/>
    <property type="molecule type" value="Genomic_DNA"/>
</dbReference>
<name>A0A2I7RNE9_9CAUD</name>
<protein>
    <submittedName>
        <fullName evidence="1">Uncharacterized protein</fullName>
    </submittedName>
</protein>
<dbReference type="Proteomes" id="UP000266567">
    <property type="component" value="Segment"/>
</dbReference>
<accession>A0A2I7RNE9</accession>
<sequence length="328" mass="36231">MAIESKTLSVFKQIVGGIEYMFPAFKFQSAEFAKNMLEDGQVYLARISDFRDPDKHGGAILDNKEGQVSLINTIKPSQCTGGYTFDGMDLYPDRVDISVDNAYVFCCTKYFLSDSLTWAMNEETPKECCVLITDVEEYIKRISEAHKDILSFDAALECQYIGREIEVKSQIPYAFTQRFISNPKLAGFVKPDSGNYKAQRELRLMWSPISGQDLGKGLAKNIDVTDLLIPVHFEGFDKNFSSLSSNSVGASIITKDGSPSPTYRLTTPAQVLTPVIHGDQLGFMNTNNKLIGSVVRNANVGFQAGGNTPPIICNVALENVERIDIVSA</sequence>
<organism evidence="1 2">
    <name type="scientific">Vibrio phage 1.202.O._10N.222.45.E8</name>
    <dbReference type="NCBI Taxonomy" id="1881262"/>
    <lineage>
        <taxon>Viruses</taxon>
        <taxon>Duplodnaviria</taxon>
        <taxon>Heunggongvirae</taxon>
        <taxon>Uroviricota</taxon>
        <taxon>Caudoviricetes</taxon>
        <taxon>Peduoviridae</taxon>
        <taxon>Canoevirus</taxon>
        <taxon>Canoevirus canoe</taxon>
    </lineage>
</organism>
<keyword evidence="2" id="KW-1185">Reference proteome</keyword>
<evidence type="ECO:0000313" key="1">
    <source>
        <dbReference type="EMBL" id="AUR95179.1"/>
    </source>
</evidence>
<evidence type="ECO:0000313" key="2">
    <source>
        <dbReference type="Proteomes" id="UP000266567"/>
    </source>
</evidence>